<keyword evidence="6 7" id="KW-0472">Membrane</keyword>
<dbReference type="Proteomes" id="UP000070401">
    <property type="component" value="Unassembled WGS sequence"/>
</dbReference>
<comment type="subcellular location">
    <subcellularLocation>
        <location evidence="7">Cell membrane</location>
        <topology evidence="7">Multi-pass membrane protein</topology>
    </subcellularLocation>
</comment>
<keyword evidence="3 7" id="KW-0808">Transferase</keyword>
<dbReference type="PANTHER" id="PTHR30589">
    <property type="entry name" value="PROLIPOPROTEIN DIACYLGLYCERYL TRANSFERASE"/>
    <property type="match status" value="1"/>
</dbReference>
<keyword evidence="9" id="KW-1185">Reference proteome</keyword>
<dbReference type="eggNOG" id="COG0682">
    <property type="taxonomic scope" value="Bacteria"/>
</dbReference>
<evidence type="ECO:0000313" key="9">
    <source>
        <dbReference type="Proteomes" id="UP000070401"/>
    </source>
</evidence>
<keyword evidence="2 7" id="KW-1003">Cell membrane</keyword>
<dbReference type="PROSITE" id="PS01311">
    <property type="entry name" value="LGT"/>
    <property type="match status" value="1"/>
</dbReference>
<dbReference type="EMBL" id="LRPY01000001">
    <property type="protein sequence ID" value="KXA27490.1"/>
    <property type="molecule type" value="Genomic_DNA"/>
</dbReference>
<comment type="function">
    <text evidence="7">Catalyzes the transfer of the diacylglyceryl group from phosphatidylglycerol to the sulfhydryl group of the N-terminal cysteine of a prolipoprotein, the first step in the formation of mature lipoproteins.</text>
</comment>
<dbReference type="UniPathway" id="UPA00664"/>
<sequence>MNPVFLKIGPIELHYYGLMYAIAFFVGISLGKKIAKKRNFDVDLVENYAFVAIISGLIGGRLYYVLFNLPYYLHNPLEIPAVWHGGMAIHGGILGGIVGTFIFAKIKKINPLTLGDFAAGPFILGQAIGRIGNFMNGEVHGVPTFTPLSVIFSLKPKFYEWYSHYQSLSITDKANYPKLVPWGIIFPNSSPAGSEFPNLALHPAMLYEMILNLIGFFIIWFILRKKKNKAPGYMWWWYVIIYSVNRIIVSFFRVEDLMFFNFRAPHVISVILIAVSIFFLKKDSKKCLNKKTPKV</sequence>
<evidence type="ECO:0000256" key="7">
    <source>
        <dbReference type="HAMAP-Rule" id="MF_01147"/>
    </source>
</evidence>
<comment type="catalytic activity">
    <reaction evidence="7">
        <text>L-cysteinyl-[prolipoprotein] + a 1,2-diacyl-sn-glycero-3-phospho-(1'-sn-glycerol) = an S-1,2-diacyl-sn-glyceryl-L-cysteinyl-[prolipoprotein] + sn-glycerol 1-phosphate + H(+)</text>
        <dbReference type="Rhea" id="RHEA:56712"/>
        <dbReference type="Rhea" id="RHEA-COMP:14679"/>
        <dbReference type="Rhea" id="RHEA-COMP:14680"/>
        <dbReference type="ChEBI" id="CHEBI:15378"/>
        <dbReference type="ChEBI" id="CHEBI:29950"/>
        <dbReference type="ChEBI" id="CHEBI:57685"/>
        <dbReference type="ChEBI" id="CHEBI:64716"/>
        <dbReference type="ChEBI" id="CHEBI:140658"/>
        <dbReference type="EC" id="2.5.1.145"/>
    </reaction>
</comment>
<feature type="transmembrane region" description="Helical" evidence="7">
    <location>
        <begin position="204"/>
        <end position="223"/>
    </location>
</feature>
<evidence type="ECO:0000256" key="4">
    <source>
        <dbReference type="ARBA" id="ARBA00022692"/>
    </source>
</evidence>
<gene>
    <name evidence="7" type="primary">lgt</name>
    <name evidence="8" type="ORF">HMPREF3221_00006</name>
</gene>
<feature type="transmembrane region" description="Helical" evidence="7">
    <location>
        <begin position="260"/>
        <end position="280"/>
    </location>
</feature>
<feature type="transmembrane region" description="Helical" evidence="7">
    <location>
        <begin position="87"/>
        <end position="104"/>
    </location>
</feature>
<protein>
    <recommendedName>
        <fullName evidence="7">Phosphatidylglycerol--prolipoprotein diacylglyceryl transferase</fullName>
        <ecNumber evidence="7">2.5.1.145</ecNumber>
    </recommendedName>
</protein>
<feature type="binding site" evidence="7">
    <location>
        <position position="130"/>
    </location>
    <ligand>
        <name>a 1,2-diacyl-sn-glycero-3-phospho-(1'-sn-glycerol)</name>
        <dbReference type="ChEBI" id="CHEBI:64716"/>
    </ligand>
</feature>
<dbReference type="HAMAP" id="MF_01147">
    <property type="entry name" value="Lgt"/>
    <property type="match status" value="1"/>
</dbReference>
<dbReference type="GO" id="GO:0042158">
    <property type="term" value="P:lipoprotein biosynthetic process"/>
    <property type="evidence" value="ECO:0007669"/>
    <property type="project" value="UniProtKB-UniRule"/>
</dbReference>
<keyword evidence="8" id="KW-0449">Lipoprotein</keyword>
<dbReference type="STRING" id="1408287.GCA_000493815_01125"/>
<evidence type="ECO:0000256" key="1">
    <source>
        <dbReference type="ARBA" id="ARBA00007150"/>
    </source>
</evidence>
<dbReference type="PANTHER" id="PTHR30589:SF0">
    <property type="entry name" value="PHOSPHATIDYLGLYCEROL--PROLIPOPROTEIN DIACYLGLYCERYL TRANSFERASE"/>
    <property type="match status" value="1"/>
</dbReference>
<comment type="caution">
    <text evidence="8">The sequence shown here is derived from an EMBL/GenBank/DDBJ whole genome shotgun (WGS) entry which is preliminary data.</text>
</comment>
<feature type="transmembrane region" description="Helical" evidence="7">
    <location>
        <begin position="47"/>
        <end position="67"/>
    </location>
</feature>
<dbReference type="AlphaFoldDB" id="A0A133PG67"/>
<evidence type="ECO:0000256" key="3">
    <source>
        <dbReference type="ARBA" id="ARBA00022679"/>
    </source>
</evidence>
<evidence type="ECO:0000256" key="5">
    <source>
        <dbReference type="ARBA" id="ARBA00022989"/>
    </source>
</evidence>
<reference evidence="9" key="1">
    <citation type="submission" date="2016-01" db="EMBL/GenBank/DDBJ databases">
        <authorList>
            <person name="Mitreva M."/>
            <person name="Pepin K.H."/>
            <person name="Mihindukulasuriya K.A."/>
            <person name="Fulton R."/>
            <person name="Fronick C."/>
            <person name="O'Laughlin M."/>
            <person name="Miner T."/>
            <person name="Herter B."/>
            <person name="Rosa B.A."/>
            <person name="Cordes M."/>
            <person name="Tomlinson C."/>
            <person name="Wollam A."/>
            <person name="Palsikar V.B."/>
            <person name="Mardis E.R."/>
            <person name="Wilson R.K."/>
        </authorList>
    </citation>
    <scope>NUCLEOTIDE SEQUENCE [LARGE SCALE GENOMIC DNA]</scope>
    <source>
        <strain evidence="9">MJR7757B</strain>
    </source>
</reference>
<dbReference type="GO" id="GO:0005886">
    <property type="term" value="C:plasma membrane"/>
    <property type="evidence" value="ECO:0007669"/>
    <property type="project" value="UniProtKB-SubCell"/>
</dbReference>
<dbReference type="PATRIC" id="fig|851.8.peg.6"/>
<dbReference type="GO" id="GO:0008961">
    <property type="term" value="F:phosphatidylglycerol-prolipoprotein diacylglyceryl transferase activity"/>
    <property type="evidence" value="ECO:0007669"/>
    <property type="project" value="UniProtKB-UniRule"/>
</dbReference>
<name>A0A133PG67_FUSNU</name>
<dbReference type="EC" id="2.5.1.145" evidence="7"/>
<dbReference type="RefSeq" id="WP_022070168.1">
    <property type="nucleotide sequence ID" value="NZ_KQ956602.1"/>
</dbReference>
<evidence type="ECO:0000313" key="8">
    <source>
        <dbReference type="EMBL" id="KXA27490.1"/>
    </source>
</evidence>
<proteinExistence type="inferred from homology"/>
<evidence type="ECO:0000256" key="2">
    <source>
        <dbReference type="ARBA" id="ARBA00022475"/>
    </source>
</evidence>
<organism evidence="8 9">
    <name type="scientific">Fusobacterium nucleatum</name>
    <dbReference type="NCBI Taxonomy" id="851"/>
    <lineage>
        <taxon>Bacteria</taxon>
        <taxon>Fusobacteriati</taxon>
        <taxon>Fusobacteriota</taxon>
        <taxon>Fusobacteriia</taxon>
        <taxon>Fusobacteriales</taxon>
        <taxon>Fusobacteriaceae</taxon>
        <taxon>Fusobacterium</taxon>
    </lineage>
</organism>
<dbReference type="Pfam" id="PF01790">
    <property type="entry name" value="LGT"/>
    <property type="match status" value="1"/>
</dbReference>
<dbReference type="InterPro" id="IPR001640">
    <property type="entry name" value="Lgt"/>
</dbReference>
<accession>A0A133PG67</accession>
<comment type="similarity">
    <text evidence="1 7">Belongs to the Lgt family.</text>
</comment>
<feature type="transmembrane region" description="Helical" evidence="7">
    <location>
        <begin position="15"/>
        <end position="35"/>
    </location>
</feature>
<feature type="transmembrane region" description="Helical" evidence="7">
    <location>
        <begin position="111"/>
        <end position="129"/>
    </location>
</feature>
<comment type="pathway">
    <text evidence="7">Protein modification; lipoprotein biosynthesis (diacylglyceryl transfer).</text>
</comment>
<evidence type="ECO:0000256" key="6">
    <source>
        <dbReference type="ARBA" id="ARBA00023136"/>
    </source>
</evidence>
<keyword evidence="4 7" id="KW-0812">Transmembrane</keyword>
<feature type="transmembrane region" description="Helical" evidence="7">
    <location>
        <begin position="235"/>
        <end position="254"/>
    </location>
</feature>
<keyword evidence="5 7" id="KW-1133">Transmembrane helix</keyword>
<dbReference type="NCBIfam" id="TIGR00544">
    <property type="entry name" value="lgt"/>
    <property type="match status" value="1"/>
</dbReference>